<evidence type="ECO:0000313" key="2">
    <source>
        <dbReference type="EMBL" id="GIE94649.1"/>
    </source>
</evidence>
<dbReference type="EMBL" id="BOMV01000016">
    <property type="protein sequence ID" value="GIE94649.1"/>
    <property type="molecule type" value="Genomic_DNA"/>
</dbReference>
<evidence type="ECO:0000256" key="1">
    <source>
        <dbReference type="SAM" id="MobiDB-lite"/>
    </source>
</evidence>
<reference evidence="2" key="1">
    <citation type="submission" date="2021-01" db="EMBL/GenBank/DDBJ databases">
        <title>Whole genome shotgun sequence of Actinoplanes rishiriensis NBRC 108556.</title>
        <authorList>
            <person name="Komaki H."/>
            <person name="Tamura T."/>
        </authorList>
    </citation>
    <scope>NUCLEOTIDE SEQUENCE</scope>
    <source>
        <strain evidence="2">NBRC 108556</strain>
    </source>
</reference>
<gene>
    <name evidence="2" type="ORF">Ari01nite_21140</name>
</gene>
<organism evidence="2 3">
    <name type="scientific">Paractinoplanes rishiriensis</name>
    <dbReference type="NCBI Taxonomy" id="1050105"/>
    <lineage>
        <taxon>Bacteria</taxon>
        <taxon>Bacillati</taxon>
        <taxon>Actinomycetota</taxon>
        <taxon>Actinomycetes</taxon>
        <taxon>Micromonosporales</taxon>
        <taxon>Micromonosporaceae</taxon>
        <taxon>Paractinoplanes</taxon>
    </lineage>
</organism>
<keyword evidence="3" id="KW-1185">Reference proteome</keyword>
<accession>A0A919JW36</accession>
<sequence length="65" mass="6395">MPSLLVRCDVPDGDPQQADVPGGTDEMDENVCGGCGGGEIGDIHGVLPGLVDLGGGRGAAELDSC</sequence>
<name>A0A919JW36_9ACTN</name>
<dbReference type="Proteomes" id="UP000636960">
    <property type="component" value="Unassembled WGS sequence"/>
</dbReference>
<dbReference type="AlphaFoldDB" id="A0A919JW36"/>
<dbReference type="RefSeq" id="WP_203780972.1">
    <property type="nucleotide sequence ID" value="NZ_BOMV01000016.1"/>
</dbReference>
<feature type="region of interest" description="Disordered" evidence="1">
    <location>
        <begin position="1"/>
        <end position="26"/>
    </location>
</feature>
<proteinExistence type="predicted"/>
<comment type="caution">
    <text evidence="2">The sequence shown here is derived from an EMBL/GenBank/DDBJ whole genome shotgun (WGS) entry which is preliminary data.</text>
</comment>
<protein>
    <submittedName>
        <fullName evidence="2">Uncharacterized protein</fullName>
    </submittedName>
</protein>
<evidence type="ECO:0000313" key="3">
    <source>
        <dbReference type="Proteomes" id="UP000636960"/>
    </source>
</evidence>